<reference evidence="2 3" key="1">
    <citation type="submission" date="2019-05" db="EMBL/GenBank/DDBJ databases">
        <authorList>
            <consortium name="Science for Life Laboratories"/>
        </authorList>
    </citation>
    <scope>NUCLEOTIDE SEQUENCE [LARGE SCALE GENOMIC DNA]</scope>
    <source>
        <strain evidence="2">Soil9</strain>
    </source>
</reference>
<evidence type="ECO:0000313" key="2">
    <source>
        <dbReference type="EMBL" id="VTR91836.1"/>
    </source>
</evidence>
<accession>A0A6P2CTX6</accession>
<gene>
    <name evidence="2" type="ORF">SOIL9_58780</name>
</gene>
<keyword evidence="3" id="KW-1185">Reference proteome</keyword>
<name>A0A6P2CTX6_9BACT</name>
<evidence type="ECO:0000256" key="1">
    <source>
        <dbReference type="SAM" id="MobiDB-lite"/>
    </source>
</evidence>
<dbReference type="EMBL" id="LR593886">
    <property type="protein sequence ID" value="VTR91836.1"/>
    <property type="molecule type" value="Genomic_DNA"/>
</dbReference>
<proteinExistence type="predicted"/>
<feature type="region of interest" description="Disordered" evidence="1">
    <location>
        <begin position="462"/>
        <end position="485"/>
    </location>
</feature>
<protein>
    <submittedName>
        <fullName evidence="2">Uncharacterized protein</fullName>
    </submittedName>
</protein>
<dbReference type="RefSeq" id="WP_162666778.1">
    <property type="nucleotide sequence ID" value="NZ_LR593886.1"/>
</dbReference>
<dbReference type="Proteomes" id="UP000464178">
    <property type="component" value="Chromosome"/>
</dbReference>
<evidence type="ECO:0000313" key="3">
    <source>
        <dbReference type="Proteomes" id="UP000464178"/>
    </source>
</evidence>
<sequence>MTPRDQKLALILIAVMVLGVGGAGGYLLVWSPLEDQRKAELVLQTEISELKGTEQKQATSAKYLAAARARSLPADSDLARNEYGVALGRLLDAAGAPKGYIISMKPDSGNSAKQVPEISKGKPAYTRIVCTVQIKKADMWVVKDFLKGYYDLGLLHQITHFSIKKEDEGAKNATKRNDLTVDLTTEAIIMDGAENRRTLLRIPNSYGAAGGGGLYAGMTTQKEYGRGVTPQVPKSVLAAGRDYSLIVLKDPFNGPLAPPPPFKLSPIKDVKIVQDERPSPVKVAVSGEGAQGTKVTATASGKVFAEGALKVDPKTLAIELPKTSAGEGTETISVVAVSADGKVEKTSFKVTVEAAQAKTVVDNRDEVSGAIFLTMVTFRSDGTAWARIFDSASRLRYEIDAKPTGVSVVKEWIPSAKSGWRPDLDHKHPPGVIVLSDEGVKTHRTFQIVGVDFEGLIIADLKPNEPAPSKPKGTSGFSKGGVPKPGPTNPLTAVAGNVAVGVAVAPPKLYRWTVGQSLATIKQIPDSEAQKILKQAADSGPMFEVAAAGKE</sequence>
<organism evidence="2 3">
    <name type="scientific">Gemmata massiliana</name>
    <dbReference type="NCBI Taxonomy" id="1210884"/>
    <lineage>
        <taxon>Bacteria</taxon>
        <taxon>Pseudomonadati</taxon>
        <taxon>Planctomycetota</taxon>
        <taxon>Planctomycetia</taxon>
        <taxon>Gemmatales</taxon>
        <taxon>Gemmataceae</taxon>
        <taxon>Gemmata</taxon>
    </lineage>
</organism>
<dbReference type="AlphaFoldDB" id="A0A6P2CTX6"/>
<dbReference type="KEGG" id="gms:SOIL9_58780"/>